<evidence type="ECO:0000256" key="3">
    <source>
        <dbReference type="ARBA" id="ARBA00022527"/>
    </source>
</evidence>
<feature type="domain" description="Apple" evidence="16">
    <location>
        <begin position="342"/>
        <end position="420"/>
    </location>
</feature>
<comment type="catalytic activity">
    <reaction evidence="11">
        <text>L-seryl-[protein] + ATP = O-phospho-L-seryl-[protein] + ADP + H(+)</text>
        <dbReference type="Rhea" id="RHEA:17989"/>
        <dbReference type="Rhea" id="RHEA-COMP:9863"/>
        <dbReference type="Rhea" id="RHEA-COMP:11604"/>
        <dbReference type="ChEBI" id="CHEBI:15378"/>
        <dbReference type="ChEBI" id="CHEBI:29999"/>
        <dbReference type="ChEBI" id="CHEBI:30616"/>
        <dbReference type="ChEBI" id="CHEBI:83421"/>
        <dbReference type="ChEBI" id="CHEBI:456216"/>
        <dbReference type="EC" id="2.7.11.1"/>
    </reaction>
</comment>
<feature type="domain" description="Bulb-type lectin" evidence="15">
    <location>
        <begin position="25"/>
        <end position="148"/>
    </location>
</feature>
<evidence type="ECO:0000256" key="8">
    <source>
        <dbReference type="ARBA" id="ARBA00022840"/>
    </source>
</evidence>
<dbReference type="Proteomes" id="UP001291926">
    <property type="component" value="Unassembled WGS sequence"/>
</dbReference>
<evidence type="ECO:0000256" key="10">
    <source>
        <dbReference type="ARBA" id="ARBA00023180"/>
    </source>
</evidence>
<keyword evidence="12" id="KW-0472">Membrane</keyword>
<organism evidence="17 18">
    <name type="scientific">Penstemon davidsonii</name>
    <dbReference type="NCBI Taxonomy" id="160366"/>
    <lineage>
        <taxon>Eukaryota</taxon>
        <taxon>Viridiplantae</taxon>
        <taxon>Streptophyta</taxon>
        <taxon>Embryophyta</taxon>
        <taxon>Tracheophyta</taxon>
        <taxon>Spermatophyta</taxon>
        <taxon>Magnoliopsida</taxon>
        <taxon>eudicotyledons</taxon>
        <taxon>Gunneridae</taxon>
        <taxon>Pentapetalae</taxon>
        <taxon>asterids</taxon>
        <taxon>lamiids</taxon>
        <taxon>Lamiales</taxon>
        <taxon>Plantaginaceae</taxon>
        <taxon>Cheloneae</taxon>
        <taxon>Penstemon</taxon>
    </lineage>
</organism>
<dbReference type="CDD" id="cd01098">
    <property type="entry name" value="PAN_AP_plant"/>
    <property type="match status" value="1"/>
</dbReference>
<keyword evidence="7 11" id="KW-0418">Kinase</keyword>
<dbReference type="Pfam" id="PF00069">
    <property type="entry name" value="Pkinase"/>
    <property type="match status" value="1"/>
</dbReference>
<dbReference type="EC" id="2.7.11.1" evidence="11"/>
<sequence length="822" mass="92803">MAALSWSLTIFFLYISSASFVNEAKNTLCPSKHLKNGQTLVSSNNRFELGFFSASYSNQEDSWYLGIWYSGIEPLTVVWVANRIKPLSGFGLKLFINHIGNLLLHDSKNLIYLARTNQPIFKHSLVLLDSGNLVIIEECNNSSGTRYVWQSFDSPSDTLLPGMRLGWNLMGNHVLTSWRMSKDPFPGEFMFRIESPELPQLLLEKNSVPQSRWGPWDGHRFSGTNALKDNPVFRPVYHHSPEGLDVYFTFEMLDDSVLLRLVVNSNGVVQFLKWKNSSSVWVPMVTLNRDVCDRYGACGPYGICHAEDPNCHCLRGFRANSPNDWGRLDNSDGCTRKYALNCSSDGFVKFGGVKLPDNFTIKSNLSIEECGGYCLKECKCMAYANIDVYGNGNKCVVWLGDLIDIRDSNYGGDRIYIRMARAELDSIYNSKRKKNIVEISCLLLAAIWFIAFICCFVSQIRSASKEDKQEELENRGSSQVQTDDQDIPMFNISTISAATNNFSPDNKIGQGGFGPVYKGELPNGQKIAVKRLSESSNQGLLEFKNEVTLIAQLQHRNLVKLLGCCIEGEEKMLIYEYMPNRSLDQIIFEAARKRLLNWEKRFNILKGIAKGLDYLHCGSRLRIIHRDLKASNILLDEEMNPKISDFGLARNFENEREAITRRVIGTHGYMSPEYVLDGHYSTKSDVYSFGVLAIETISGQRNWGFQHPDHEYNLLGHAWKLWMEGKDMELNDPVLEEEAYIEGEVTRCIQIGLLCVQHNSEERPTMSQVVGMLENENVGLVNPQEPGFFGGTRSARGFGSSLVGWNHESANGLTVTTLVGRT</sequence>
<evidence type="ECO:0000256" key="4">
    <source>
        <dbReference type="ARBA" id="ARBA00022679"/>
    </source>
</evidence>
<evidence type="ECO:0000256" key="7">
    <source>
        <dbReference type="ARBA" id="ARBA00022777"/>
    </source>
</evidence>
<dbReference type="PROSITE" id="PS50927">
    <property type="entry name" value="BULB_LECTIN"/>
    <property type="match status" value="1"/>
</dbReference>
<dbReference type="InterPro" id="IPR000858">
    <property type="entry name" value="S_locus_glycoprot_dom"/>
</dbReference>
<dbReference type="PROSITE" id="PS50011">
    <property type="entry name" value="PROTEIN_KINASE_DOM"/>
    <property type="match status" value="1"/>
</dbReference>
<dbReference type="InterPro" id="IPR001480">
    <property type="entry name" value="Bulb-type_lectin_dom"/>
</dbReference>
<comment type="similarity">
    <text evidence="11">Belongs to the protein kinase superfamily. Ser/Thr protein kinase family.</text>
</comment>
<dbReference type="InterPro" id="IPR003609">
    <property type="entry name" value="Pan_app"/>
</dbReference>
<keyword evidence="2" id="KW-1003">Cell membrane</keyword>
<dbReference type="PANTHER" id="PTHR27002">
    <property type="entry name" value="RECEPTOR-LIKE SERINE/THREONINE-PROTEIN KINASE SD1-8"/>
    <property type="match status" value="1"/>
</dbReference>
<evidence type="ECO:0000256" key="5">
    <source>
        <dbReference type="ARBA" id="ARBA00022729"/>
    </source>
</evidence>
<dbReference type="Pfam" id="PF01453">
    <property type="entry name" value="B_lectin"/>
    <property type="match status" value="1"/>
</dbReference>
<evidence type="ECO:0000256" key="9">
    <source>
        <dbReference type="ARBA" id="ARBA00023157"/>
    </source>
</evidence>
<dbReference type="Gene3D" id="2.90.10.10">
    <property type="entry name" value="Bulb-type lectin domain"/>
    <property type="match status" value="1"/>
</dbReference>
<dbReference type="CDD" id="cd00028">
    <property type="entry name" value="B_lectin"/>
    <property type="match status" value="1"/>
</dbReference>
<feature type="signal peptide" evidence="13">
    <location>
        <begin position="1"/>
        <end position="18"/>
    </location>
</feature>
<evidence type="ECO:0000256" key="12">
    <source>
        <dbReference type="SAM" id="Phobius"/>
    </source>
</evidence>
<keyword evidence="8 11" id="KW-0067">ATP-binding</keyword>
<evidence type="ECO:0000259" key="16">
    <source>
        <dbReference type="PROSITE" id="PS50948"/>
    </source>
</evidence>
<evidence type="ECO:0000256" key="6">
    <source>
        <dbReference type="ARBA" id="ARBA00022741"/>
    </source>
</evidence>
<reference evidence="17 18" key="1">
    <citation type="journal article" date="2023" name="bioRxiv">
        <title>Genome report: Whole genome sequence and annotation of Penstemon davidsonii.</title>
        <authorList>
            <person name="Ostevik K.L."/>
            <person name="Alabady M."/>
            <person name="Zhang M."/>
            <person name="Rausher M.D."/>
        </authorList>
    </citation>
    <scope>NUCLEOTIDE SEQUENCE [LARGE SCALE GENOMIC DNA]</scope>
    <source>
        <strain evidence="17">DNT005</strain>
        <tissue evidence="17">Whole leaf</tissue>
    </source>
</reference>
<dbReference type="Pfam" id="PF08276">
    <property type="entry name" value="PAN_2"/>
    <property type="match status" value="1"/>
</dbReference>
<evidence type="ECO:0000259" key="15">
    <source>
        <dbReference type="PROSITE" id="PS50927"/>
    </source>
</evidence>
<keyword evidence="12" id="KW-0812">Transmembrane</keyword>
<comment type="catalytic activity">
    <reaction evidence="11">
        <text>L-threonyl-[protein] + ATP = O-phospho-L-threonyl-[protein] + ADP + H(+)</text>
        <dbReference type="Rhea" id="RHEA:46608"/>
        <dbReference type="Rhea" id="RHEA-COMP:11060"/>
        <dbReference type="Rhea" id="RHEA-COMP:11605"/>
        <dbReference type="ChEBI" id="CHEBI:15378"/>
        <dbReference type="ChEBI" id="CHEBI:30013"/>
        <dbReference type="ChEBI" id="CHEBI:30616"/>
        <dbReference type="ChEBI" id="CHEBI:61977"/>
        <dbReference type="ChEBI" id="CHEBI:456216"/>
        <dbReference type="EC" id="2.7.11.1"/>
    </reaction>
</comment>
<evidence type="ECO:0000256" key="11">
    <source>
        <dbReference type="PIRNR" id="PIRNR000641"/>
    </source>
</evidence>
<dbReference type="EMBL" id="JAYDYQ010001645">
    <property type="protein sequence ID" value="KAK4487521.1"/>
    <property type="molecule type" value="Genomic_DNA"/>
</dbReference>
<dbReference type="InterPro" id="IPR011009">
    <property type="entry name" value="Kinase-like_dom_sf"/>
</dbReference>
<evidence type="ECO:0000313" key="17">
    <source>
        <dbReference type="EMBL" id="KAK4487521.1"/>
    </source>
</evidence>
<proteinExistence type="inferred from homology"/>
<dbReference type="InterPro" id="IPR036426">
    <property type="entry name" value="Bulb-type_lectin_dom_sf"/>
</dbReference>
<dbReference type="SUPFAM" id="SSF56112">
    <property type="entry name" value="Protein kinase-like (PK-like)"/>
    <property type="match status" value="1"/>
</dbReference>
<dbReference type="SUPFAM" id="SSF51110">
    <property type="entry name" value="alpha-D-mannose-specific plant lectins"/>
    <property type="match status" value="1"/>
</dbReference>
<keyword evidence="10" id="KW-0325">Glycoprotein</keyword>
<feature type="chain" id="PRO_5046538753" description="Receptor-like serine/threonine-protein kinase" evidence="13">
    <location>
        <begin position="19"/>
        <end position="822"/>
    </location>
</feature>
<keyword evidence="3 11" id="KW-0723">Serine/threonine-protein kinase</keyword>
<feature type="transmembrane region" description="Helical" evidence="12">
    <location>
        <begin position="436"/>
        <end position="458"/>
    </location>
</feature>
<dbReference type="PROSITE" id="PS00108">
    <property type="entry name" value="PROTEIN_KINASE_ST"/>
    <property type="match status" value="1"/>
</dbReference>
<accession>A0ABR0DEZ4</accession>
<keyword evidence="4 11" id="KW-0808">Transferase</keyword>
<dbReference type="PROSITE" id="PS50948">
    <property type="entry name" value="PAN"/>
    <property type="match status" value="1"/>
</dbReference>
<evidence type="ECO:0000256" key="1">
    <source>
        <dbReference type="ARBA" id="ARBA00004251"/>
    </source>
</evidence>
<keyword evidence="5 13" id="KW-0732">Signal</keyword>
<dbReference type="PANTHER" id="PTHR27002:SF1097">
    <property type="entry name" value="RECEPTOR-LIKE SERINE_THREONINE-PROTEIN KINASE"/>
    <property type="match status" value="1"/>
</dbReference>
<dbReference type="PIRSF" id="PIRSF000641">
    <property type="entry name" value="SRK"/>
    <property type="match status" value="1"/>
</dbReference>
<evidence type="ECO:0000259" key="14">
    <source>
        <dbReference type="PROSITE" id="PS50011"/>
    </source>
</evidence>
<protein>
    <recommendedName>
        <fullName evidence="11">Receptor-like serine/threonine-protein kinase</fullName>
        <ecNumber evidence="11">2.7.11.1</ecNumber>
    </recommendedName>
</protein>
<keyword evidence="18" id="KW-1185">Reference proteome</keyword>
<dbReference type="Gene3D" id="3.50.4.10">
    <property type="entry name" value="Hepatocyte Growth Factor"/>
    <property type="match status" value="1"/>
</dbReference>
<evidence type="ECO:0000256" key="2">
    <source>
        <dbReference type="ARBA" id="ARBA00022475"/>
    </source>
</evidence>
<keyword evidence="9" id="KW-1015">Disulfide bond</keyword>
<dbReference type="SMART" id="SM00473">
    <property type="entry name" value="PAN_AP"/>
    <property type="match status" value="1"/>
</dbReference>
<feature type="domain" description="Protein kinase" evidence="14">
    <location>
        <begin position="502"/>
        <end position="778"/>
    </location>
</feature>
<keyword evidence="12" id="KW-1133">Transmembrane helix</keyword>
<dbReference type="SMART" id="SM00108">
    <property type="entry name" value="B_lectin"/>
    <property type="match status" value="1"/>
</dbReference>
<dbReference type="InterPro" id="IPR024171">
    <property type="entry name" value="SRK-like_kinase"/>
</dbReference>
<gene>
    <name evidence="17" type="ORF">RD792_005830</name>
</gene>
<dbReference type="InterPro" id="IPR008271">
    <property type="entry name" value="Ser/Thr_kinase_AS"/>
</dbReference>
<dbReference type="Pfam" id="PF00954">
    <property type="entry name" value="S_locus_glycop"/>
    <property type="match status" value="1"/>
</dbReference>
<comment type="caution">
    <text evidence="17">The sequence shown here is derived from an EMBL/GenBank/DDBJ whole genome shotgun (WGS) entry which is preliminary data.</text>
</comment>
<evidence type="ECO:0000313" key="18">
    <source>
        <dbReference type="Proteomes" id="UP001291926"/>
    </source>
</evidence>
<comment type="subcellular location">
    <subcellularLocation>
        <location evidence="1">Cell membrane</location>
        <topology evidence="1">Single-pass type I membrane protein</topology>
    </subcellularLocation>
</comment>
<dbReference type="Gene3D" id="1.10.510.10">
    <property type="entry name" value="Transferase(Phosphotransferase) domain 1"/>
    <property type="match status" value="1"/>
</dbReference>
<dbReference type="InterPro" id="IPR000719">
    <property type="entry name" value="Prot_kinase_dom"/>
</dbReference>
<keyword evidence="6 11" id="KW-0547">Nucleotide-binding</keyword>
<dbReference type="Gene3D" id="3.30.200.20">
    <property type="entry name" value="Phosphorylase Kinase, domain 1"/>
    <property type="match status" value="1"/>
</dbReference>
<evidence type="ECO:0000256" key="13">
    <source>
        <dbReference type="SAM" id="SignalP"/>
    </source>
</evidence>
<dbReference type="SMART" id="SM00220">
    <property type="entry name" value="S_TKc"/>
    <property type="match status" value="1"/>
</dbReference>
<name>A0ABR0DEZ4_9LAMI</name>
<dbReference type="CDD" id="cd14066">
    <property type="entry name" value="STKc_IRAK"/>
    <property type="match status" value="1"/>
</dbReference>